<dbReference type="Pfam" id="PF02608">
    <property type="entry name" value="Bmp"/>
    <property type="match status" value="1"/>
</dbReference>
<dbReference type="PANTHER" id="PTHR34296:SF2">
    <property type="entry name" value="ABC TRANSPORTER GUANOSINE-BINDING PROTEIN NUPN"/>
    <property type="match status" value="1"/>
</dbReference>
<keyword evidence="3" id="KW-1003">Cell membrane</keyword>
<evidence type="ECO:0000313" key="9">
    <source>
        <dbReference type="EMBL" id="RDU24877.1"/>
    </source>
</evidence>
<dbReference type="EMBL" id="QRCT01000010">
    <property type="protein sequence ID" value="RDU24877.1"/>
    <property type="molecule type" value="Genomic_DNA"/>
</dbReference>
<evidence type="ECO:0000256" key="5">
    <source>
        <dbReference type="ARBA" id="ARBA00023136"/>
    </source>
</evidence>
<dbReference type="SUPFAM" id="SSF53822">
    <property type="entry name" value="Periplasmic binding protein-like I"/>
    <property type="match status" value="1"/>
</dbReference>
<comment type="caution">
    <text evidence="9">The sequence shown here is derived from an EMBL/GenBank/DDBJ whole genome shotgun (WGS) entry which is preliminary data.</text>
</comment>
<dbReference type="Gene3D" id="3.40.50.2300">
    <property type="match status" value="2"/>
</dbReference>
<dbReference type="RefSeq" id="WP_115480624.1">
    <property type="nucleotide sequence ID" value="NZ_QRCT01000010.1"/>
</dbReference>
<dbReference type="InterPro" id="IPR003760">
    <property type="entry name" value="PnrA-like"/>
</dbReference>
<comment type="similarity">
    <text evidence="2">Belongs to the BMP lipoprotein family.</text>
</comment>
<feature type="signal peptide" evidence="7">
    <location>
        <begin position="1"/>
        <end position="22"/>
    </location>
</feature>
<dbReference type="Proteomes" id="UP000255036">
    <property type="component" value="Unassembled WGS sequence"/>
</dbReference>
<dbReference type="GO" id="GO:0005886">
    <property type="term" value="C:plasma membrane"/>
    <property type="evidence" value="ECO:0007669"/>
    <property type="project" value="UniProtKB-SubCell"/>
</dbReference>
<protein>
    <submittedName>
        <fullName evidence="9">BMP family ABC transporter substrate-binding protein</fullName>
    </submittedName>
</protein>
<evidence type="ECO:0000256" key="7">
    <source>
        <dbReference type="SAM" id="SignalP"/>
    </source>
</evidence>
<evidence type="ECO:0000256" key="3">
    <source>
        <dbReference type="ARBA" id="ARBA00022475"/>
    </source>
</evidence>
<sequence>MKKRLLSYILVLTMVLIMTACGSDKEKETTSTNTTGKSVKVGLVTDVGGVNDGSFNQSSLEGLQRAGKELGIQVNYLESKTDADYKPNIQTFLEDDYDLIICIGKWLEDATREAAEDNPKKKFAIIDDMSMADMPNVTSIMFEQSQSAYLAGIAAGKMTKTNTVGFVIGRTNEIMNQFGYGYFSGVLDANSNAKILQINANSFTDTAAGKSAAVNMVTNGADIIFQAAGATGLGVIEGCKESNIWAIGVDSDQSSLAPKNILTSAMKRVDNACYDIAKCCQEGTIKSGVITYDLKNQGVDIAPTKTNLTDDVVKAIEETKQKIKSGEITVPKTKKEFEKKYGDIYELD</sequence>
<gene>
    <name evidence="9" type="ORF">DWV06_02570</name>
</gene>
<evidence type="ECO:0000256" key="1">
    <source>
        <dbReference type="ARBA" id="ARBA00004193"/>
    </source>
</evidence>
<dbReference type="AlphaFoldDB" id="A0A371AZ92"/>
<dbReference type="OrthoDB" id="9769871at2"/>
<dbReference type="CDD" id="cd06354">
    <property type="entry name" value="PBP1_PrnA-like"/>
    <property type="match status" value="1"/>
</dbReference>
<keyword evidence="10" id="KW-1185">Reference proteome</keyword>
<name>A0A371AZ92_9FIRM</name>
<dbReference type="PROSITE" id="PS51257">
    <property type="entry name" value="PROKAR_LIPOPROTEIN"/>
    <property type="match status" value="1"/>
</dbReference>
<reference evidence="9 10" key="1">
    <citation type="submission" date="2018-07" db="EMBL/GenBank/DDBJ databases">
        <title>Anaerosacharophilus polymeroproducens gen. nov. sp. nov., an anaerobic bacterium isolated from salt field.</title>
        <authorList>
            <person name="Kim W."/>
            <person name="Yang S.-H."/>
            <person name="Oh J."/>
            <person name="Lee J.-H."/>
            <person name="Kwon K.K."/>
        </authorList>
    </citation>
    <scope>NUCLEOTIDE SEQUENCE [LARGE SCALE GENOMIC DNA]</scope>
    <source>
        <strain evidence="9 10">MCWD5</strain>
    </source>
</reference>
<feature type="domain" description="ABC transporter substrate-binding protein PnrA-like" evidence="8">
    <location>
        <begin position="42"/>
        <end position="334"/>
    </location>
</feature>
<organism evidence="9 10">
    <name type="scientific">Anaerosacchariphilus polymeriproducens</name>
    <dbReference type="NCBI Taxonomy" id="1812858"/>
    <lineage>
        <taxon>Bacteria</taxon>
        <taxon>Bacillati</taxon>
        <taxon>Bacillota</taxon>
        <taxon>Clostridia</taxon>
        <taxon>Lachnospirales</taxon>
        <taxon>Lachnospiraceae</taxon>
        <taxon>Anaerosacchariphilus</taxon>
    </lineage>
</organism>
<keyword evidence="4 7" id="KW-0732">Signal</keyword>
<feature type="chain" id="PRO_5016869525" evidence="7">
    <location>
        <begin position="23"/>
        <end position="348"/>
    </location>
</feature>
<dbReference type="PANTHER" id="PTHR34296">
    <property type="entry name" value="TRANSCRIPTIONAL ACTIVATOR PROTEIN MED"/>
    <property type="match status" value="1"/>
</dbReference>
<keyword evidence="6" id="KW-0449">Lipoprotein</keyword>
<evidence type="ECO:0000256" key="2">
    <source>
        <dbReference type="ARBA" id="ARBA00008610"/>
    </source>
</evidence>
<dbReference type="InterPro" id="IPR050957">
    <property type="entry name" value="BMP_lipoprotein"/>
</dbReference>
<evidence type="ECO:0000256" key="6">
    <source>
        <dbReference type="ARBA" id="ARBA00023288"/>
    </source>
</evidence>
<evidence type="ECO:0000256" key="4">
    <source>
        <dbReference type="ARBA" id="ARBA00022729"/>
    </source>
</evidence>
<proteinExistence type="inferred from homology"/>
<evidence type="ECO:0000313" key="10">
    <source>
        <dbReference type="Proteomes" id="UP000255036"/>
    </source>
</evidence>
<dbReference type="InterPro" id="IPR028082">
    <property type="entry name" value="Peripla_BP_I"/>
</dbReference>
<keyword evidence="5" id="KW-0472">Membrane</keyword>
<evidence type="ECO:0000259" key="8">
    <source>
        <dbReference type="Pfam" id="PF02608"/>
    </source>
</evidence>
<comment type="subcellular location">
    <subcellularLocation>
        <location evidence="1">Cell membrane</location>
        <topology evidence="1">Lipid-anchor</topology>
    </subcellularLocation>
</comment>
<accession>A0A371AZ92</accession>